<dbReference type="HAMAP" id="MF_02033">
    <property type="entry name" value="FtsA"/>
    <property type="match status" value="1"/>
</dbReference>
<comment type="caution">
    <text evidence="8">The sequence shown here is derived from an EMBL/GenBank/DDBJ whole genome shotgun (WGS) entry which is preliminary data.</text>
</comment>
<evidence type="ECO:0000313" key="8">
    <source>
        <dbReference type="EMBL" id="OGZ02643.1"/>
    </source>
</evidence>
<dbReference type="GO" id="GO:0032153">
    <property type="term" value="C:cell division site"/>
    <property type="evidence" value="ECO:0007669"/>
    <property type="project" value="UniProtKB-UniRule"/>
</dbReference>
<dbReference type="CDD" id="cd24048">
    <property type="entry name" value="ASKHA_NBD_FtsA"/>
    <property type="match status" value="1"/>
</dbReference>
<evidence type="ECO:0000256" key="5">
    <source>
        <dbReference type="HAMAP-Rule" id="MF_02033"/>
    </source>
</evidence>
<keyword evidence="2 5" id="KW-0132">Cell division</keyword>
<dbReference type="Pfam" id="PF02491">
    <property type="entry name" value="SHS2_FTSA"/>
    <property type="match status" value="1"/>
</dbReference>
<dbReference type="InterPro" id="IPR050696">
    <property type="entry name" value="FtsA/MreB"/>
</dbReference>
<name>A0A1G2CMN0_9BACT</name>
<accession>A0A1G2CMN0</accession>
<sequence length="406" mass="43715">MTRFITGLDVGTASVKTAAAEITKEGKVKIFSLFKQASSGIRKGVVAYTDDAEKSVMSSLERVKGAAKHCLKNIYMNVGGDQNKVQVSRGMVAVSRADNEISKDDIDRVIKSSQDAVSSSNRVIIHTLTKDFIVDGMPKVDDPAGLVGNRLEVESIIISSFTQNVRSLNKLVEKSAGVIGGMVLGPIASARAVLSKNQKDLGVALVEIGAGTTGISIFEEGKLLHAAILPIGSANITNDLAIGLKIPIEAAEALKLSYGYALSRDIPVKEKIELKKVDAGNRGVISRKFFSEIIEVRLAEIFELVNNELKSAGKEKDLPAGVVFSGGGSKMPGITELGKRELKLPVQVGMVLLEQFEFTNKEIEEKAEDPEFASVLGLALFGCDEVLKGKIRFFNPFSRILDYFLP</sequence>
<evidence type="ECO:0000259" key="7">
    <source>
        <dbReference type="SMART" id="SM00842"/>
    </source>
</evidence>
<evidence type="ECO:0000313" key="9">
    <source>
        <dbReference type="Proteomes" id="UP000178599"/>
    </source>
</evidence>
<dbReference type="Gene3D" id="3.30.420.40">
    <property type="match status" value="1"/>
</dbReference>
<keyword evidence="4 5" id="KW-0131">Cell cycle</keyword>
<dbReference type="Pfam" id="PF14450">
    <property type="entry name" value="FtsA"/>
    <property type="match status" value="1"/>
</dbReference>
<reference evidence="8 9" key="1">
    <citation type="journal article" date="2016" name="Nat. Commun.">
        <title>Thousands of microbial genomes shed light on interconnected biogeochemical processes in an aquifer system.</title>
        <authorList>
            <person name="Anantharaman K."/>
            <person name="Brown C.T."/>
            <person name="Hug L.A."/>
            <person name="Sharon I."/>
            <person name="Castelle C.J."/>
            <person name="Probst A.J."/>
            <person name="Thomas B.C."/>
            <person name="Singh A."/>
            <person name="Wilkins M.J."/>
            <person name="Karaoz U."/>
            <person name="Brodie E.L."/>
            <person name="Williams K.H."/>
            <person name="Hubbard S.S."/>
            <person name="Banfield J.F."/>
        </authorList>
    </citation>
    <scope>NUCLEOTIDE SEQUENCE [LARGE SCALE GENOMIC DNA]</scope>
</reference>
<dbReference type="EMBL" id="MHLE01000025">
    <property type="protein sequence ID" value="OGZ02643.1"/>
    <property type="molecule type" value="Genomic_DNA"/>
</dbReference>
<dbReference type="PANTHER" id="PTHR32432:SF4">
    <property type="entry name" value="CELL DIVISION PROTEIN FTSA"/>
    <property type="match status" value="1"/>
</dbReference>
<dbReference type="GO" id="GO:0009898">
    <property type="term" value="C:cytoplasmic side of plasma membrane"/>
    <property type="evidence" value="ECO:0007669"/>
    <property type="project" value="UniProtKB-UniRule"/>
</dbReference>
<evidence type="ECO:0000256" key="3">
    <source>
        <dbReference type="ARBA" id="ARBA00023136"/>
    </source>
</evidence>
<dbReference type="InterPro" id="IPR020823">
    <property type="entry name" value="Cell_div_FtsA"/>
</dbReference>
<evidence type="ECO:0000256" key="1">
    <source>
        <dbReference type="ARBA" id="ARBA00022475"/>
    </source>
</evidence>
<proteinExistence type="inferred from homology"/>
<organism evidence="8 9">
    <name type="scientific">Candidatus Liptonbacteria bacterium RIFOXYB1_FULL_36_10</name>
    <dbReference type="NCBI Taxonomy" id="1798654"/>
    <lineage>
        <taxon>Bacteria</taxon>
        <taxon>Candidatus Liptoniibacteriota</taxon>
    </lineage>
</organism>
<dbReference type="PIRSF" id="PIRSF003101">
    <property type="entry name" value="FtsA"/>
    <property type="match status" value="1"/>
</dbReference>
<dbReference type="InterPro" id="IPR003494">
    <property type="entry name" value="SHS2_FtsA"/>
</dbReference>
<dbReference type="NCBIfam" id="TIGR01174">
    <property type="entry name" value="ftsA"/>
    <property type="match status" value="1"/>
</dbReference>
<dbReference type="SMART" id="SM00842">
    <property type="entry name" value="FtsA"/>
    <property type="match status" value="1"/>
</dbReference>
<dbReference type="PANTHER" id="PTHR32432">
    <property type="entry name" value="CELL DIVISION PROTEIN FTSA-RELATED"/>
    <property type="match status" value="1"/>
</dbReference>
<evidence type="ECO:0000256" key="6">
    <source>
        <dbReference type="PIRNR" id="PIRNR003101"/>
    </source>
</evidence>
<feature type="domain" description="SHS2" evidence="7">
    <location>
        <begin position="5"/>
        <end position="193"/>
    </location>
</feature>
<dbReference type="GO" id="GO:0043093">
    <property type="term" value="P:FtsZ-dependent cytokinesis"/>
    <property type="evidence" value="ECO:0007669"/>
    <property type="project" value="UniProtKB-UniRule"/>
</dbReference>
<comment type="subcellular location">
    <subcellularLocation>
        <location evidence="5">Cell membrane</location>
        <topology evidence="5">Peripheral membrane protein</topology>
        <orientation evidence="5">Cytoplasmic side</orientation>
    </subcellularLocation>
    <text evidence="5">Localizes to the Z ring in an FtsZ-dependent manner. Targeted to the membrane through a conserved C-terminal amphipathic helix.</text>
</comment>
<keyword evidence="1 5" id="KW-1003">Cell membrane</keyword>
<comment type="subunit">
    <text evidence="5">Self-interacts. Interacts with FtsZ.</text>
</comment>
<comment type="function">
    <text evidence="5 6">Cell division protein that is involved in the assembly of the Z ring. May serve as a membrane anchor for the Z ring.</text>
</comment>
<protein>
    <recommendedName>
        <fullName evidence="5 6">Cell division protein FtsA</fullName>
    </recommendedName>
</protein>
<keyword evidence="3 5" id="KW-0472">Membrane</keyword>
<evidence type="ECO:0000256" key="2">
    <source>
        <dbReference type="ARBA" id="ARBA00022618"/>
    </source>
</evidence>
<dbReference type="AlphaFoldDB" id="A0A1G2CMN0"/>
<comment type="similarity">
    <text evidence="5 6">Belongs to the FtsA/MreB family.</text>
</comment>
<dbReference type="Gene3D" id="3.30.1490.110">
    <property type="match status" value="1"/>
</dbReference>
<dbReference type="SUPFAM" id="SSF53067">
    <property type="entry name" value="Actin-like ATPase domain"/>
    <property type="match status" value="2"/>
</dbReference>
<evidence type="ECO:0000256" key="4">
    <source>
        <dbReference type="ARBA" id="ARBA00023306"/>
    </source>
</evidence>
<gene>
    <name evidence="5" type="primary">ftsA</name>
    <name evidence="8" type="ORF">A2390_00240</name>
</gene>
<dbReference type="InterPro" id="IPR043129">
    <property type="entry name" value="ATPase_NBD"/>
</dbReference>
<dbReference type="Proteomes" id="UP000178599">
    <property type="component" value="Unassembled WGS sequence"/>
</dbReference>